<feature type="domain" description="Tetrahaem cytochrome" evidence="9">
    <location>
        <begin position="55"/>
        <end position="116"/>
    </location>
</feature>
<dbReference type="Pfam" id="PF14537">
    <property type="entry name" value="Cytochrom_c3_2"/>
    <property type="match status" value="1"/>
</dbReference>
<organism evidence="10 11">
    <name type="scientific">Oscillochloris trichoides DG-6</name>
    <dbReference type="NCBI Taxonomy" id="765420"/>
    <lineage>
        <taxon>Bacteria</taxon>
        <taxon>Bacillati</taxon>
        <taxon>Chloroflexota</taxon>
        <taxon>Chloroflexia</taxon>
        <taxon>Chloroflexales</taxon>
        <taxon>Chloroflexineae</taxon>
        <taxon>Oscillochloridaceae</taxon>
        <taxon>Oscillochloris</taxon>
    </lineage>
</organism>
<comment type="caution">
    <text evidence="10">The sequence shown here is derived from an EMBL/GenBank/DDBJ whole genome shotgun (WGS) entry which is preliminary data.</text>
</comment>
<evidence type="ECO:0000256" key="6">
    <source>
        <dbReference type="ARBA" id="ARBA00022982"/>
    </source>
</evidence>
<proteinExistence type="predicted"/>
<keyword evidence="8" id="KW-0472">Membrane</keyword>
<dbReference type="GO" id="GO:0030313">
    <property type="term" value="C:cell envelope"/>
    <property type="evidence" value="ECO:0007669"/>
    <property type="project" value="UniProtKB-SubCell"/>
</dbReference>
<keyword evidence="8" id="KW-0812">Transmembrane</keyword>
<keyword evidence="8" id="KW-1133">Transmembrane helix</keyword>
<gene>
    <name evidence="10" type="ORF">OSCT_3000</name>
</gene>
<protein>
    <submittedName>
        <fullName evidence="10">Cytochrome c family protein</fullName>
    </submittedName>
</protein>
<comment type="subcellular location">
    <subcellularLocation>
        <location evidence="1">Cell envelope</location>
    </subcellularLocation>
</comment>
<keyword evidence="5" id="KW-0732">Signal</keyword>
<evidence type="ECO:0000256" key="1">
    <source>
        <dbReference type="ARBA" id="ARBA00004196"/>
    </source>
</evidence>
<evidence type="ECO:0000259" key="9">
    <source>
        <dbReference type="Pfam" id="PF14537"/>
    </source>
</evidence>
<dbReference type="EMBL" id="ADVR01000122">
    <property type="protein sequence ID" value="EFO79167.1"/>
    <property type="molecule type" value="Genomic_DNA"/>
</dbReference>
<keyword evidence="2" id="KW-0813">Transport</keyword>
<keyword evidence="4" id="KW-0479">Metal-binding</keyword>
<evidence type="ECO:0000256" key="4">
    <source>
        <dbReference type="ARBA" id="ARBA00022723"/>
    </source>
</evidence>
<keyword evidence="3" id="KW-0349">Heme</keyword>
<evidence type="ECO:0000313" key="10">
    <source>
        <dbReference type="EMBL" id="EFO79167.1"/>
    </source>
</evidence>
<feature type="transmembrane region" description="Helical" evidence="8">
    <location>
        <begin position="7"/>
        <end position="28"/>
    </location>
</feature>
<dbReference type="InterPro" id="IPR012286">
    <property type="entry name" value="Tetrahaem_cytochrome"/>
</dbReference>
<evidence type="ECO:0000256" key="7">
    <source>
        <dbReference type="ARBA" id="ARBA00023004"/>
    </source>
</evidence>
<dbReference type="InterPro" id="IPR051829">
    <property type="entry name" value="Multiheme_Cytochr_ET"/>
</dbReference>
<evidence type="ECO:0000256" key="3">
    <source>
        <dbReference type="ARBA" id="ARBA00022617"/>
    </source>
</evidence>
<evidence type="ECO:0000256" key="2">
    <source>
        <dbReference type="ARBA" id="ARBA00022448"/>
    </source>
</evidence>
<accession>E1II49</accession>
<dbReference type="GO" id="GO:0046872">
    <property type="term" value="F:metal ion binding"/>
    <property type="evidence" value="ECO:0007669"/>
    <property type="project" value="UniProtKB-KW"/>
</dbReference>
<evidence type="ECO:0000256" key="8">
    <source>
        <dbReference type="SAM" id="Phobius"/>
    </source>
</evidence>
<dbReference type="HOGENOM" id="CLU_019599_1_0_0"/>
<dbReference type="STRING" id="765420.OSCT_3000"/>
<dbReference type="Gene3D" id="3.90.10.10">
    <property type="entry name" value="Cytochrome C3"/>
    <property type="match status" value="4"/>
</dbReference>
<dbReference type="AlphaFoldDB" id="E1II49"/>
<evidence type="ECO:0000256" key="5">
    <source>
        <dbReference type="ARBA" id="ARBA00022729"/>
    </source>
</evidence>
<name>E1II49_9CHLR</name>
<dbReference type="PANTHER" id="PTHR35038">
    <property type="entry name" value="DISSIMILATORY SULFITE REDUCTASE SIRA"/>
    <property type="match status" value="1"/>
</dbReference>
<dbReference type="eggNOG" id="COG0484">
    <property type="taxonomic scope" value="Bacteria"/>
</dbReference>
<dbReference type="OrthoDB" id="9814800at2"/>
<keyword evidence="11" id="KW-1185">Reference proteome</keyword>
<keyword evidence="6" id="KW-0249">Electron transport</keyword>
<keyword evidence="7" id="KW-0408">Iron</keyword>
<sequence>MNRLGCLTPFGIGAGIITIIALIVTGWLSGGTMFSPGPLSAQQRNGIALGGVTSHAAIGGDCGACHTSPWQARTMADACLECHSDIQSEIGNPATLHGALPDATKCMGCHVEHRGESASLTDAVLNEFPHAQLGFALDAHQYTADGQAFACADCHTPLTQNPRPSNAYDGAAVDCVGCHTQDQPTFMQQHQADFGSACMDCHDGVDRYSNFDHASLRFPLEGLHQQVECGMCHTNTRTPEQFASTADTCLSCHQEDDVHEGSYGTDCAACHTPSGWAQVTFDHSRTAFPLTGAHMQLECVACHKNQVYQGTPTTCVGCHAEPQEHLGQFGTDCAACHVTSNWKNVIFEHTFPLNHGGEGQIACATCHTNPPPNQYTTYTCYNCHAHNESEIRSKHLEEGISDYQDCMRCHPDGRE</sequence>
<evidence type="ECO:0000313" key="11">
    <source>
        <dbReference type="Proteomes" id="UP000054010"/>
    </source>
</evidence>
<dbReference type="SUPFAM" id="SSF48695">
    <property type="entry name" value="Multiheme cytochromes"/>
    <property type="match status" value="1"/>
</dbReference>
<dbReference type="InterPro" id="IPR036280">
    <property type="entry name" value="Multihaem_cyt_sf"/>
</dbReference>
<reference evidence="10 11" key="1">
    <citation type="journal article" date="2011" name="J. Bacteriol.">
        <title>Draft genome sequence of the anoxygenic filamentous phototrophic bacterium Oscillochloris trichoides subsp. DG-6.</title>
        <authorList>
            <person name="Kuznetsov B.B."/>
            <person name="Ivanovsky R.N."/>
            <person name="Keppen O.I."/>
            <person name="Sukhacheva M.V."/>
            <person name="Bumazhkin B.K."/>
            <person name="Patutina E.O."/>
            <person name="Beletsky A.V."/>
            <person name="Mardanov A.V."/>
            <person name="Baslerov R.V."/>
            <person name="Panteleeva A.N."/>
            <person name="Kolganova T.V."/>
            <person name="Ravin N.V."/>
            <person name="Skryabin K.G."/>
        </authorList>
    </citation>
    <scope>NUCLEOTIDE SEQUENCE [LARGE SCALE GENOMIC DNA]</scope>
    <source>
        <strain evidence="10 11">DG-6</strain>
    </source>
</reference>
<dbReference type="Proteomes" id="UP000054010">
    <property type="component" value="Unassembled WGS sequence"/>
</dbReference>